<dbReference type="InterPro" id="IPR010982">
    <property type="entry name" value="Lambda_DNA-bd_dom_sf"/>
</dbReference>
<dbReference type="CDD" id="cd01392">
    <property type="entry name" value="HTH_LacI"/>
    <property type="match status" value="1"/>
</dbReference>
<dbReference type="OrthoDB" id="37081at2"/>
<dbReference type="SUPFAM" id="SSF53822">
    <property type="entry name" value="Periplasmic binding protein-like I"/>
    <property type="match status" value="1"/>
</dbReference>
<dbReference type="EMBL" id="CP041040">
    <property type="protein sequence ID" value="QDE36077.1"/>
    <property type="molecule type" value="Genomic_DNA"/>
</dbReference>
<sequence>MPDIGLRDVAERAGVSIGTVSNALNRPELVSEASAARVAAAVDELGYVPNIAARQLKAGRSDAIGFSVINITNPFFADLAFGAEEQALTAGYSVIVGNGFDSAERESRYLDLFERQRVDGVLIAPVEYHEEYLERFRRRGVPVVLVDQRHPNGTFSSVSVDNRLGGRIAAQALLDGGCRHLAFVGGPTSREQMSERLAGLHEVADAAGVRTTLIETTTLNTGLGREIGEQIADLPEADRPDGVFAGNDHLALGLLQGLVGRGLRVPEDISLVGYDDIEFAGAAVVPLTSVRQPAREMGARAIELLMHHLAGSDDPIEARFVPELVVRASTRTP</sequence>
<keyword evidence="2" id="KW-0238">DNA-binding</keyword>
<evidence type="ECO:0000256" key="1">
    <source>
        <dbReference type="ARBA" id="ARBA00023015"/>
    </source>
</evidence>
<feature type="domain" description="HTH lacI-type" evidence="4">
    <location>
        <begin position="4"/>
        <end position="58"/>
    </location>
</feature>
<protein>
    <submittedName>
        <fullName evidence="5">LacI family transcriptional regulator</fullName>
    </submittedName>
</protein>
<evidence type="ECO:0000256" key="2">
    <source>
        <dbReference type="ARBA" id="ARBA00023125"/>
    </source>
</evidence>
<gene>
    <name evidence="5" type="ORF">FIV50_15570</name>
</gene>
<dbReference type="RefSeq" id="WP_140038209.1">
    <property type="nucleotide sequence ID" value="NZ_CP041040.1"/>
</dbReference>
<dbReference type="PANTHER" id="PTHR30146:SF109">
    <property type="entry name" value="HTH-TYPE TRANSCRIPTIONAL REGULATOR GALS"/>
    <property type="match status" value="1"/>
</dbReference>
<evidence type="ECO:0000313" key="6">
    <source>
        <dbReference type="Proteomes" id="UP000316125"/>
    </source>
</evidence>
<organism evidence="5 6">
    <name type="scientific">Microbacterium foliorum</name>
    <dbReference type="NCBI Taxonomy" id="104336"/>
    <lineage>
        <taxon>Bacteria</taxon>
        <taxon>Bacillati</taxon>
        <taxon>Actinomycetota</taxon>
        <taxon>Actinomycetes</taxon>
        <taxon>Micrococcales</taxon>
        <taxon>Microbacteriaceae</taxon>
        <taxon>Microbacterium</taxon>
    </lineage>
</organism>
<proteinExistence type="predicted"/>
<dbReference type="GO" id="GO:0003700">
    <property type="term" value="F:DNA-binding transcription factor activity"/>
    <property type="evidence" value="ECO:0007669"/>
    <property type="project" value="TreeGrafter"/>
</dbReference>
<evidence type="ECO:0000313" key="5">
    <source>
        <dbReference type="EMBL" id="QDE36077.1"/>
    </source>
</evidence>
<dbReference type="InterPro" id="IPR028082">
    <property type="entry name" value="Peripla_BP_I"/>
</dbReference>
<dbReference type="InterPro" id="IPR046335">
    <property type="entry name" value="LacI/GalR-like_sensor"/>
</dbReference>
<dbReference type="PROSITE" id="PS00356">
    <property type="entry name" value="HTH_LACI_1"/>
    <property type="match status" value="1"/>
</dbReference>
<dbReference type="GO" id="GO:0000976">
    <property type="term" value="F:transcription cis-regulatory region binding"/>
    <property type="evidence" value="ECO:0007669"/>
    <property type="project" value="TreeGrafter"/>
</dbReference>
<dbReference type="Pfam" id="PF13377">
    <property type="entry name" value="Peripla_BP_3"/>
    <property type="match status" value="1"/>
</dbReference>
<keyword evidence="3" id="KW-0804">Transcription</keyword>
<dbReference type="PROSITE" id="PS50932">
    <property type="entry name" value="HTH_LACI_2"/>
    <property type="match status" value="1"/>
</dbReference>
<name>A0A4Y5YTI5_9MICO</name>
<dbReference type="PANTHER" id="PTHR30146">
    <property type="entry name" value="LACI-RELATED TRANSCRIPTIONAL REPRESSOR"/>
    <property type="match status" value="1"/>
</dbReference>
<evidence type="ECO:0000259" key="4">
    <source>
        <dbReference type="PROSITE" id="PS50932"/>
    </source>
</evidence>
<dbReference type="Gene3D" id="1.10.260.40">
    <property type="entry name" value="lambda repressor-like DNA-binding domains"/>
    <property type="match status" value="1"/>
</dbReference>
<dbReference type="Proteomes" id="UP000316125">
    <property type="component" value="Chromosome"/>
</dbReference>
<dbReference type="CDD" id="cd06293">
    <property type="entry name" value="PBP1_LacI-like"/>
    <property type="match status" value="1"/>
</dbReference>
<dbReference type="SMART" id="SM00354">
    <property type="entry name" value="HTH_LACI"/>
    <property type="match status" value="1"/>
</dbReference>
<dbReference type="Pfam" id="PF00356">
    <property type="entry name" value="LacI"/>
    <property type="match status" value="1"/>
</dbReference>
<accession>A0A4Y5YTI5</accession>
<keyword evidence="1" id="KW-0805">Transcription regulation</keyword>
<evidence type="ECO:0000256" key="3">
    <source>
        <dbReference type="ARBA" id="ARBA00023163"/>
    </source>
</evidence>
<dbReference type="InterPro" id="IPR000843">
    <property type="entry name" value="HTH_LacI"/>
</dbReference>
<reference evidence="5 6" key="1">
    <citation type="submission" date="2019-06" db="EMBL/GenBank/DDBJ databases">
        <title>Complete genome of Microbacterium foliorum M2.</title>
        <authorList>
            <person name="Cao G."/>
        </authorList>
    </citation>
    <scope>NUCLEOTIDE SEQUENCE [LARGE SCALE GENOMIC DNA]</scope>
    <source>
        <strain evidence="5 6">M2</strain>
    </source>
</reference>
<dbReference type="AlphaFoldDB" id="A0A4Y5YTI5"/>
<dbReference type="SUPFAM" id="SSF47413">
    <property type="entry name" value="lambda repressor-like DNA-binding domains"/>
    <property type="match status" value="1"/>
</dbReference>
<dbReference type="Gene3D" id="3.40.50.2300">
    <property type="match status" value="2"/>
</dbReference>